<keyword evidence="1" id="KW-0472">Membrane</keyword>
<evidence type="ECO:0000313" key="2">
    <source>
        <dbReference type="EMBL" id="CDF86110.1"/>
    </source>
</evidence>
<reference evidence="2 3" key="2">
    <citation type="submission" date="2014-05" db="EMBL/GenBank/DDBJ databases">
        <title>Genome sequence of the 3-chlorobenzoate degrading bacterium Pseudomonas knackmussii B13 shows multiple evidence for horizontal gene transfer.</title>
        <authorList>
            <person name="Miyazaki R."/>
            <person name="Bertelli C."/>
            <person name="Falquet L."/>
            <person name="Robinson-Rechavi M."/>
            <person name="Gharib W."/>
            <person name="Roy S."/>
            <person name="Van der Meer J.R."/>
        </authorList>
    </citation>
    <scope>NUCLEOTIDE SEQUENCE [LARGE SCALE GENOMIC DNA]</scope>
    <source>
        <strain evidence="2 3">B13</strain>
    </source>
</reference>
<evidence type="ECO:0000256" key="1">
    <source>
        <dbReference type="SAM" id="Phobius"/>
    </source>
</evidence>
<dbReference type="NCBIfam" id="TIGR02532">
    <property type="entry name" value="IV_pilin_GFxxxE"/>
    <property type="match status" value="1"/>
</dbReference>
<dbReference type="HOGENOM" id="CLU_2772768_0_0_6"/>
<keyword evidence="3" id="KW-1185">Reference proteome</keyword>
<dbReference type="PROSITE" id="PS00409">
    <property type="entry name" value="PROKAR_NTER_METHYL"/>
    <property type="match status" value="1"/>
</dbReference>
<protein>
    <submittedName>
        <fullName evidence="2">Hypothetical membrane protein</fullName>
    </submittedName>
</protein>
<sequence length="69" mass="7497">MSRSKEMAGFTLIELMVVVAVAAILASIAIPSFRTLMMDNQITSQTNMVIGLVQAARSEAITQHSFVRV</sequence>
<feature type="transmembrane region" description="Helical" evidence="1">
    <location>
        <begin position="12"/>
        <end position="30"/>
    </location>
</feature>
<dbReference type="eggNOG" id="COG4970">
    <property type="taxonomic scope" value="Bacteria"/>
</dbReference>
<name>A0A024HM55_PSEKB</name>
<dbReference type="KEGG" id="pkc:PKB_4790"/>
<dbReference type="SUPFAM" id="SSF54523">
    <property type="entry name" value="Pili subunits"/>
    <property type="match status" value="1"/>
</dbReference>
<dbReference type="AlphaFoldDB" id="A0A024HM55"/>
<dbReference type="Gene3D" id="3.30.700.10">
    <property type="entry name" value="Glycoprotein, Type 4 Pilin"/>
    <property type="match status" value="1"/>
</dbReference>
<gene>
    <name evidence="2" type="ORF">PKB_4790</name>
</gene>
<dbReference type="OrthoDB" id="5739745at2"/>
<dbReference type="STRING" id="1301098.PKB_4790"/>
<reference evidence="2 3" key="1">
    <citation type="submission" date="2013-03" db="EMBL/GenBank/DDBJ databases">
        <authorList>
            <person name="Linke B."/>
        </authorList>
    </citation>
    <scope>NUCLEOTIDE SEQUENCE [LARGE SCALE GENOMIC DNA]</scope>
    <source>
        <strain evidence="2 3">B13</strain>
    </source>
</reference>
<accession>A0A024HM55</accession>
<keyword evidence="1" id="KW-0812">Transmembrane</keyword>
<proteinExistence type="predicted"/>
<dbReference type="PATRIC" id="fig|1301098.3.peg.4778"/>
<dbReference type="Pfam" id="PF07963">
    <property type="entry name" value="N_methyl"/>
    <property type="match status" value="1"/>
</dbReference>
<organism evidence="2 3">
    <name type="scientific">Pseudomonas knackmussii (strain DSM 6978 / CCUG 54928 / LMG 23759 / B13)</name>
    <dbReference type="NCBI Taxonomy" id="1301098"/>
    <lineage>
        <taxon>Bacteria</taxon>
        <taxon>Pseudomonadati</taxon>
        <taxon>Pseudomonadota</taxon>
        <taxon>Gammaproteobacteria</taxon>
        <taxon>Pseudomonadales</taxon>
        <taxon>Pseudomonadaceae</taxon>
        <taxon>Pseudomonas</taxon>
    </lineage>
</organism>
<dbReference type="InterPro" id="IPR012902">
    <property type="entry name" value="N_methyl_site"/>
</dbReference>
<evidence type="ECO:0000313" key="3">
    <source>
        <dbReference type="Proteomes" id="UP000025241"/>
    </source>
</evidence>
<dbReference type="Proteomes" id="UP000025241">
    <property type="component" value="Chromosome I"/>
</dbReference>
<keyword evidence="1" id="KW-1133">Transmembrane helix</keyword>
<dbReference type="InterPro" id="IPR045584">
    <property type="entry name" value="Pilin-like"/>
</dbReference>
<dbReference type="EMBL" id="HG322950">
    <property type="protein sequence ID" value="CDF86110.1"/>
    <property type="molecule type" value="Genomic_DNA"/>
</dbReference>
<dbReference type="RefSeq" id="WP_043257687.1">
    <property type="nucleotide sequence ID" value="NZ_HG322950.1"/>
</dbReference>